<dbReference type="GeneID" id="85364735"/>
<keyword evidence="3" id="KW-1185">Reference proteome</keyword>
<keyword evidence="1" id="KW-0472">Membrane</keyword>
<dbReference type="RefSeq" id="XP_060322559.1">
    <property type="nucleotide sequence ID" value="XM_060481187.1"/>
</dbReference>
<name>A0AA39J6Y7_ARMTA</name>
<comment type="caution">
    <text evidence="2">The sequence shown here is derived from an EMBL/GenBank/DDBJ whole genome shotgun (WGS) entry which is preliminary data.</text>
</comment>
<sequence>MSKRRTCEVAGGNSTVAFSSYCLAPFFLLFSFRPSISARVLQDGFSASCRWSIRPKAQDIQILACSEQSHAEEEDHYAGGCVTCQLNHNLGISATPHLDSSPMTLPPSSTKTTNPTNIEGTRFCVETMYILPASSVLNTVIL</sequence>
<dbReference type="EMBL" id="JAUEPS010000114">
    <property type="protein sequence ID" value="KAK0437287.1"/>
    <property type="molecule type" value="Genomic_DNA"/>
</dbReference>
<protein>
    <submittedName>
        <fullName evidence="2">Uncharacterized protein</fullName>
    </submittedName>
</protein>
<keyword evidence="1" id="KW-0812">Transmembrane</keyword>
<feature type="transmembrane region" description="Helical" evidence="1">
    <location>
        <begin position="12"/>
        <end position="32"/>
    </location>
</feature>
<accession>A0AA39J6Y7</accession>
<keyword evidence="1" id="KW-1133">Transmembrane helix</keyword>
<evidence type="ECO:0000313" key="3">
    <source>
        <dbReference type="Proteomes" id="UP001175211"/>
    </source>
</evidence>
<reference evidence="2" key="1">
    <citation type="submission" date="2023-06" db="EMBL/GenBank/DDBJ databases">
        <authorList>
            <consortium name="Lawrence Berkeley National Laboratory"/>
            <person name="Ahrendt S."/>
            <person name="Sahu N."/>
            <person name="Indic B."/>
            <person name="Wong-Bajracharya J."/>
            <person name="Merenyi Z."/>
            <person name="Ke H.-M."/>
            <person name="Monk M."/>
            <person name="Kocsube S."/>
            <person name="Drula E."/>
            <person name="Lipzen A."/>
            <person name="Balint B."/>
            <person name="Henrissat B."/>
            <person name="Andreopoulos B."/>
            <person name="Martin F.M."/>
            <person name="Harder C.B."/>
            <person name="Rigling D."/>
            <person name="Ford K.L."/>
            <person name="Foster G.D."/>
            <person name="Pangilinan J."/>
            <person name="Papanicolaou A."/>
            <person name="Barry K."/>
            <person name="LaButti K."/>
            <person name="Viragh M."/>
            <person name="Koriabine M."/>
            <person name="Yan M."/>
            <person name="Riley R."/>
            <person name="Champramary S."/>
            <person name="Plett K.L."/>
            <person name="Tsai I.J."/>
            <person name="Slot J."/>
            <person name="Sipos G."/>
            <person name="Plett J."/>
            <person name="Nagy L.G."/>
            <person name="Grigoriev I.V."/>
        </authorList>
    </citation>
    <scope>NUCLEOTIDE SEQUENCE</scope>
    <source>
        <strain evidence="2">CCBAS 213</strain>
    </source>
</reference>
<dbReference type="AlphaFoldDB" id="A0AA39J6Y7"/>
<gene>
    <name evidence="2" type="ORF">EV420DRAFT_202127</name>
</gene>
<organism evidence="2 3">
    <name type="scientific">Armillaria tabescens</name>
    <name type="common">Ringless honey mushroom</name>
    <name type="synonym">Agaricus tabescens</name>
    <dbReference type="NCBI Taxonomy" id="1929756"/>
    <lineage>
        <taxon>Eukaryota</taxon>
        <taxon>Fungi</taxon>
        <taxon>Dikarya</taxon>
        <taxon>Basidiomycota</taxon>
        <taxon>Agaricomycotina</taxon>
        <taxon>Agaricomycetes</taxon>
        <taxon>Agaricomycetidae</taxon>
        <taxon>Agaricales</taxon>
        <taxon>Marasmiineae</taxon>
        <taxon>Physalacriaceae</taxon>
        <taxon>Desarmillaria</taxon>
    </lineage>
</organism>
<evidence type="ECO:0000256" key="1">
    <source>
        <dbReference type="SAM" id="Phobius"/>
    </source>
</evidence>
<evidence type="ECO:0000313" key="2">
    <source>
        <dbReference type="EMBL" id="KAK0437287.1"/>
    </source>
</evidence>
<dbReference type="Proteomes" id="UP001175211">
    <property type="component" value="Unassembled WGS sequence"/>
</dbReference>
<proteinExistence type="predicted"/>